<dbReference type="EMBL" id="SRPW01002030">
    <property type="protein sequence ID" value="KAG5996671.1"/>
    <property type="molecule type" value="Genomic_DNA"/>
</dbReference>
<dbReference type="InterPro" id="IPR029058">
    <property type="entry name" value="AB_hydrolase_fold"/>
</dbReference>
<gene>
    <name evidence="1" type="ORF">E4U43_002824</name>
</gene>
<dbReference type="SUPFAM" id="SSF53474">
    <property type="entry name" value="alpha/beta-Hydrolases"/>
    <property type="match status" value="1"/>
</dbReference>
<dbReference type="AlphaFoldDB" id="A0A9P7SV06"/>
<protein>
    <recommendedName>
        <fullName evidence="3">AB hydrolase-1 domain-containing protein</fullName>
    </recommendedName>
</protein>
<dbReference type="Gene3D" id="3.40.50.1820">
    <property type="entry name" value="alpha/beta hydrolase"/>
    <property type="match status" value="1"/>
</dbReference>
<accession>A0A9P7SV06</accession>
<evidence type="ECO:0008006" key="3">
    <source>
        <dbReference type="Google" id="ProtNLM"/>
    </source>
</evidence>
<reference evidence="1" key="1">
    <citation type="journal article" date="2020" name="bioRxiv">
        <title>Whole genome comparisons of ergot fungi reveals the divergence and evolution of species within the genus Claviceps are the result of varying mechanisms driving genome evolution and host range expansion.</title>
        <authorList>
            <person name="Wyka S.A."/>
            <person name="Mondo S.J."/>
            <person name="Liu M."/>
            <person name="Dettman J."/>
            <person name="Nalam V."/>
            <person name="Broders K.D."/>
        </authorList>
    </citation>
    <scope>NUCLEOTIDE SEQUENCE</scope>
    <source>
        <strain evidence="1">CCC 602</strain>
    </source>
</reference>
<organism evidence="1 2">
    <name type="scientific">Claviceps pusilla</name>
    <dbReference type="NCBI Taxonomy" id="123648"/>
    <lineage>
        <taxon>Eukaryota</taxon>
        <taxon>Fungi</taxon>
        <taxon>Dikarya</taxon>
        <taxon>Ascomycota</taxon>
        <taxon>Pezizomycotina</taxon>
        <taxon>Sordariomycetes</taxon>
        <taxon>Hypocreomycetidae</taxon>
        <taxon>Hypocreales</taxon>
        <taxon>Clavicipitaceae</taxon>
        <taxon>Claviceps</taxon>
    </lineage>
</organism>
<name>A0A9P7SV06_9HYPO</name>
<dbReference type="OrthoDB" id="9978720at2759"/>
<comment type="caution">
    <text evidence="1">The sequence shown here is derived from an EMBL/GenBank/DDBJ whole genome shotgun (WGS) entry which is preliminary data.</text>
</comment>
<dbReference type="PANTHER" id="PTHR43194:SF4">
    <property type="entry name" value="AB HYDROLASE-1 DOMAIN-CONTAINING PROTEIN"/>
    <property type="match status" value="1"/>
</dbReference>
<dbReference type="InterPro" id="IPR050228">
    <property type="entry name" value="Carboxylesterase_BioH"/>
</dbReference>
<feature type="non-terminal residue" evidence="1">
    <location>
        <position position="1"/>
    </location>
</feature>
<proteinExistence type="predicted"/>
<evidence type="ECO:0000313" key="2">
    <source>
        <dbReference type="Proteomes" id="UP000748025"/>
    </source>
</evidence>
<dbReference type="Proteomes" id="UP000748025">
    <property type="component" value="Unassembled WGS sequence"/>
</dbReference>
<dbReference type="PANTHER" id="PTHR43194">
    <property type="entry name" value="HYDROLASE ALPHA/BETA FOLD FAMILY"/>
    <property type="match status" value="1"/>
</dbReference>
<keyword evidence="2" id="KW-1185">Reference proteome</keyword>
<sequence length="297" mass="32665">NFLNKPDGSRGWASLFLSQGYEVYLVDQTLRARSPWQHGRYAAAPSTYSAEMVERFFTNPREHMLWPQAALHTQWPGRGTMGDPVFDRFYSAGVPFVNNASYQQSTVREAGAALLDRIGRPVVLVGHSQGGILPVVLADARPEWAAKLVLLEPGGAPFRDAVLGTSPARAWGVADVPLVYDPPVTDPAVDLKRAVRPASRADRVECILQAEGTDEKNGTPPRRLVHLADKDILLVTSESGYHAVYDYCTVAYLRQAGCKKTTHLELGKAGIHGNGHMFFMEKNSDLIQGVVRDWIDG</sequence>
<evidence type="ECO:0000313" key="1">
    <source>
        <dbReference type="EMBL" id="KAG5996671.1"/>
    </source>
</evidence>